<reference evidence="1 2" key="1">
    <citation type="submission" date="2018-09" db="EMBL/GenBank/DDBJ databases">
        <authorList>
            <person name="Wang F."/>
        </authorList>
    </citation>
    <scope>NUCLEOTIDE SEQUENCE [LARGE SCALE GENOMIC DNA]</scope>
    <source>
        <strain evidence="1 2">PLHSC7-2</strain>
    </source>
</reference>
<dbReference type="Proteomes" id="UP000283255">
    <property type="component" value="Unassembled WGS sequence"/>
</dbReference>
<proteinExistence type="predicted"/>
<sequence length="116" mass="12820">MCHGYKKRIALVLGLMMLAMKLGSLYVPIDGWYCDVKITADKRPDATPPVPANKLTEAEQAKCNLAKYASLPPTQMCHRCWIMMSIMALNQRLSGIKSEWAATSSRSKCDAKGISV</sequence>
<organism evidence="1 2">
    <name type="scientific">Motilimonas pumila</name>
    <dbReference type="NCBI Taxonomy" id="2303987"/>
    <lineage>
        <taxon>Bacteria</taxon>
        <taxon>Pseudomonadati</taxon>
        <taxon>Pseudomonadota</taxon>
        <taxon>Gammaproteobacteria</taxon>
        <taxon>Alteromonadales</taxon>
        <taxon>Alteromonadales genera incertae sedis</taxon>
        <taxon>Motilimonas</taxon>
    </lineage>
</organism>
<name>A0A418Y9K8_9GAMM</name>
<accession>A0A418Y9K8</accession>
<keyword evidence="2" id="KW-1185">Reference proteome</keyword>
<gene>
    <name evidence="1" type="ORF">D1Z90_19580</name>
</gene>
<evidence type="ECO:0000313" key="2">
    <source>
        <dbReference type="Proteomes" id="UP000283255"/>
    </source>
</evidence>
<protein>
    <submittedName>
        <fullName evidence="1">Uncharacterized protein</fullName>
    </submittedName>
</protein>
<dbReference type="AlphaFoldDB" id="A0A418Y9K8"/>
<evidence type="ECO:0000313" key="1">
    <source>
        <dbReference type="EMBL" id="RJG37756.1"/>
    </source>
</evidence>
<comment type="caution">
    <text evidence="1">The sequence shown here is derived from an EMBL/GenBank/DDBJ whole genome shotgun (WGS) entry which is preliminary data.</text>
</comment>
<reference evidence="1 2" key="2">
    <citation type="submission" date="2019-01" db="EMBL/GenBank/DDBJ databases">
        <title>Motilimonas pumilus sp. nov., isolated from the gut of sea cucumber (Apostichopus japonicus).</title>
        <authorList>
            <person name="Wang F.-Q."/>
            <person name="Ren L.-H."/>
            <person name="Lin Y.-W."/>
            <person name="Sun G.-H."/>
            <person name="Du Z.-J."/>
            <person name="Zhao J.-X."/>
            <person name="Liu X.-J."/>
            <person name="Liu L.-J."/>
        </authorList>
    </citation>
    <scope>NUCLEOTIDE SEQUENCE [LARGE SCALE GENOMIC DNA]</scope>
    <source>
        <strain evidence="1 2">PLHSC7-2</strain>
    </source>
</reference>
<dbReference type="EMBL" id="QZCH01000047">
    <property type="protein sequence ID" value="RJG37756.1"/>
    <property type="molecule type" value="Genomic_DNA"/>
</dbReference>